<dbReference type="Proteomes" id="UP000665020">
    <property type="component" value="Chromosome"/>
</dbReference>
<evidence type="ECO:0000256" key="1">
    <source>
        <dbReference type="ARBA" id="ARBA00022829"/>
    </source>
</evidence>
<evidence type="ECO:0000256" key="2">
    <source>
        <dbReference type="ARBA" id="ARBA00044777"/>
    </source>
</evidence>
<dbReference type="PANTHER" id="PTHR33969">
    <property type="entry name" value="SEGREGATION AND CONDENSATION PROTEIN A"/>
    <property type="match status" value="1"/>
</dbReference>
<evidence type="ECO:0000313" key="4">
    <source>
        <dbReference type="EMBL" id="QTL98474.1"/>
    </source>
</evidence>
<keyword evidence="5" id="KW-1185">Reference proteome</keyword>
<comment type="subcellular location">
    <subcellularLocation>
        <location evidence="3">Cytoplasm</location>
    </subcellularLocation>
    <text evidence="3">Associated with two foci at the outer edges of the nucleoid region in young cells, and at four foci within both cell halves in older cells.</text>
</comment>
<comment type="subunit">
    <text evidence="3">Component of a cohesin-like complex composed of ScpA, ScpB and the Smc homodimer, in which ScpA and ScpB bind to the head domain of Smc. The presence of the three proteins is required for the association of the complex with DNA.</text>
</comment>
<dbReference type="Gene3D" id="1.10.10.580">
    <property type="entry name" value="Structural maintenance of chromosome 1. Chain E"/>
    <property type="match status" value="1"/>
</dbReference>
<dbReference type="EMBL" id="CP046640">
    <property type="protein sequence ID" value="QTL98474.1"/>
    <property type="molecule type" value="Genomic_DNA"/>
</dbReference>
<dbReference type="KEGG" id="ifn:GM661_11090"/>
<dbReference type="GO" id="GO:0005737">
    <property type="term" value="C:cytoplasm"/>
    <property type="evidence" value="ECO:0007669"/>
    <property type="project" value="UniProtKB-SubCell"/>
</dbReference>
<dbReference type="GO" id="GO:0051301">
    <property type="term" value="P:cell division"/>
    <property type="evidence" value="ECO:0007669"/>
    <property type="project" value="UniProtKB-KW"/>
</dbReference>
<dbReference type="GO" id="GO:0007059">
    <property type="term" value="P:chromosome segregation"/>
    <property type="evidence" value="ECO:0007669"/>
    <property type="project" value="UniProtKB-UniRule"/>
</dbReference>
<keyword evidence="3" id="KW-0132">Cell division</keyword>
<keyword evidence="3" id="KW-0131">Cell cycle</keyword>
<dbReference type="Pfam" id="PF02616">
    <property type="entry name" value="SMC_ScpA"/>
    <property type="match status" value="1"/>
</dbReference>
<reference evidence="4" key="1">
    <citation type="submission" date="2019-12" db="EMBL/GenBank/DDBJ databases">
        <authorList>
            <person name="zhang j."/>
            <person name="sun C.M."/>
        </authorList>
    </citation>
    <scope>NUCLEOTIDE SEQUENCE</scope>
    <source>
        <strain evidence="4">NS-1</strain>
    </source>
</reference>
<dbReference type="HAMAP" id="MF_01805">
    <property type="entry name" value="ScpA"/>
    <property type="match status" value="1"/>
</dbReference>
<dbReference type="InterPro" id="IPR003768">
    <property type="entry name" value="ScpA"/>
</dbReference>
<evidence type="ECO:0000313" key="5">
    <source>
        <dbReference type="Proteomes" id="UP000665020"/>
    </source>
</evidence>
<name>A0A8A7KK34_9FIRM</name>
<dbReference type="InterPro" id="IPR023093">
    <property type="entry name" value="ScpA-like_C"/>
</dbReference>
<keyword evidence="3" id="KW-0963">Cytoplasm</keyword>
<dbReference type="GO" id="GO:0006260">
    <property type="term" value="P:DNA replication"/>
    <property type="evidence" value="ECO:0007669"/>
    <property type="project" value="UniProtKB-UniRule"/>
</dbReference>
<sequence length="249" mass="29307">MVYEVQLESFQGPLELLYQLVKKNRIEISNISLASITEQYLDYLNNLQEFNLDYASEFMLIATELIAIKARTILPQDDEIDEEDEGNKLVRRLKEYHLFKKISLVLRDFEEKSCKMFSRPINEESFISADLRLNLDLELSQLITAYQKSINSISKKEEEEEGQRGVKSHLPDFKFEEIKIEDKIREIVRRLLETETGLSFKELINNRKNRIEIVVTFLSILELARQSKIRVKQDRVFSNINLSRVLAKN</sequence>
<dbReference type="Gene3D" id="6.10.250.2410">
    <property type="match status" value="1"/>
</dbReference>
<organism evidence="4 5">
    <name type="scientific">Iocasia fonsfrigidae</name>
    <dbReference type="NCBI Taxonomy" id="2682810"/>
    <lineage>
        <taxon>Bacteria</taxon>
        <taxon>Bacillati</taxon>
        <taxon>Bacillota</taxon>
        <taxon>Clostridia</taxon>
        <taxon>Halanaerobiales</taxon>
        <taxon>Halanaerobiaceae</taxon>
        <taxon>Iocasia</taxon>
    </lineage>
</organism>
<dbReference type="RefSeq" id="WP_230866894.1">
    <property type="nucleotide sequence ID" value="NZ_CP046640.1"/>
</dbReference>
<comment type="function">
    <text evidence="3">Participates in chromosomal partition during cell division. May act via the formation of a condensin-like complex containing Smc and ScpB that pull DNA away from mid-cell into both cell halves.</text>
</comment>
<dbReference type="PANTHER" id="PTHR33969:SF2">
    <property type="entry name" value="SEGREGATION AND CONDENSATION PROTEIN A"/>
    <property type="match status" value="1"/>
</dbReference>
<accession>A0A8A7KK34</accession>
<protein>
    <recommendedName>
        <fullName evidence="2 3">Segregation and condensation protein A</fullName>
    </recommendedName>
</protein>
<evidence type="ECO:0000256" key="3">
    <source>
        <dbReference type="HAMAP-Rule" id="MF_01805"/>
    </source>
</evidence>
<proteinExistence type="inferred from homology"/>
<dbReference type="AlphaFoldDB" id="A0A8A7KK34"/>
<comment type="similarity">
    <text evidence="3">Belongs to the ScpA family.</text>
</comment>
<gene>
    <name evidence="3" type="primary">scpA</name>
    <name evidence="4" type="ORF">GM661_11090</name>
</gene>
<keyword evidence="1 3" id="KW-0159">Chromosome partition</keyword>